<keyword evidence="3" id="KW-1185">Reference proteome</keyword>
<dbReference type="Proteomes" id="UP000251842">
    <property type="component" value="Chromosome"/>
</dbReference>
<evidence type="ECO:0000256" key="1">
    <source>
        <dbReference type="SAM" id="SignalP"/>
    </source>
</evidence>
<organism evidence="2 3">
    <name type="scientific">Solilutibacter oculi</name>
    <dbReference type="NCBI Taxonomy" id="2698682"/>
    <lineage>
        <taxon>Bacteria</taxon>
        <taxon>Pseudomonadati</taxon>
        <taxon>Pseudomonadota</taxon>
        <taxon>Gammaproteobacteria</taxon>
        <taxon>Lysobacterales</taxon>
        <taxon>Lysobacteraceae</taxon>
        <taxon>Solilutibacter</taxon>
    </lineage>
</organism>
<dbReference type="OrthoDB" id="9807574at2"/>
<dbReference type="AlphaFoldDB" id="A0A344J2T6"/>
<proteinExistence type="predicted"/>
<dbReference type="Pfam" id="PF03922">
    <property type="entry name" value="OmpW"/>
    <property type="match status" value="1"/>
</dbReference>
<evidence type="ECO:0008006" key="4">
    <source>
        <dbReference type="Google" id="ProtNLM"/>
    </source>
</evidence>
<dbReference type="GO" id="GO:0019867">
    <property type="term" value="C:outer membrane"/>
    <property type="evidence" value="ECO:0007669"/>
    <property type="project" value="InterPro"/>
</dbReference>
<protein>
    <recommendedName>
        <fullName evidence="4">OmpW family protein</fullName>
    </recommendedName>
</protein>
<dbReference type="PANTHER" id="PTHR36920:SF1">
    <property type="entry name" value="OUTER MEMBRANE PROTEIN W"/>
    <property type="match status" value="1"/>
</dbReference>
<dbReference type="Gene3D" id="2.40.160.20">
    <property type="match status" value="1"/>
</dbReference>
<name>A0A344J2T6_9GAMM</name>
<dbReference type="KEGG" id="lue:DCD74_00350"/>
<keyword evidence="1" id="KW-0732">Signal</keyword>
<dbReference type="RefSeq" id="WP_112925568.1">
    <property type="nucleotide sequence ID" value="NZ_CP029556.1"/>
</dbReference>
<gene>
    <name evidence="2" type="ORF">DCD74_00350</name>
</gene>
<dbReference type="InterPro" id="IPR011250">
    <property type="entry name" value="OMP/PagP_B-barrel"/>
</dbReference>
<dbReference type="EMBL" id="CP029556">
    <property type="protein sequence ID" value="AXA83346.1"/>
    <property type="molecule type" value="Genomic_DNA"/>
</dbReference>
<accession>A0A344J2T6</accession>
<feature type="signal peptide" evidence="1">
    <location>
        <begin position="1"/>
        <end position="22"/>
    </location>
</feature>
<sequence length="208" mass="21590">MIRKIAPIAAAVALFAATPAMAQSKGDFTVGFGVHNVAPKSHNADLGGGARIEVGDSVRPTVTGEYFIADNLGIELIAALPFQHDIAIAGPAGKVNGGSTKHLPPTLSLQYHFGAPDAKIKPFVGAGVNYTWFFGEDTTGPLAGTKLSLDNSWGAALHAGIDFKVGNGAIRIDARKIDIDTDATLNGAKLGTVNIDPMVYGAAYVMKF</sequence>
<evidence type="ECO:0000313" key="3">
    <source>
        <dbReference type="Proteomes" id="UP000251842"/>
    </source>
</evidence>
<dbReference type="PANTHER" id="PTHR36920">
    <property type="match status" value="1"/>
</dbReference>
<feature type="chain" id="PRO_5017046100" description="OmpW family protein" evidence="1">
    <location>
        <begin position="23"/>
        <end position="208"/>
    </location>
</feature>
<dbReference type="SUPFAM" id="SSF56925">
    <property type="entry name" value="OMPA-like"/>
    <property type="match status" value="1"/>
</dbReference>
<evidence type="ECO:0000313" key="2">
    <source>
        <dbReference type="EMBL" id="AXA83346.1"/>
    </source>
</evidence>
<reference evidence="3" key="1">
    <citation type="submission" date="2018-05" db="EMBL/GenBank/DDBJ databases">
        <title>Luteimonas pekinense sp. nov., isolated from human Meibomian gland secretions, Beijing, China.</title>
        <authorList>
            <person name="Wen T."/>
            <person name="Bai H."/>
            <person name="Lv H."/>
        </authorList>
    </citation>
    <scope>NUCLEOTIDE SEQUENCE [LARGE SCALE GENOMIC DNA]</scope>
    <source>
        <strain evidence="3">83-4</strain>
    </source>
</reference>
<dbReference type="GO" id="GO:0055085">
    <property type="term" value="P:transmembrane transport"/>
    <property type="evidence" value="ECO:0007669"/>
    <property type="project" value="TreeGrafter"/>
</dbReference>
<dbReference type="InterPro" id="IPR005618">
    <property type="entry name" value="OMPW"/>
</dbReference>